<keyword evidence="8" id="KW-1185">Reference proteome</keyword>
<evidence type="ECO:0000256" key="2">
    <source>
        <dbReference type="ARBA" id="ARBA00022723"/>
    </source>
</evidence>
<dbReference type="GO" id="GO:0031902">
    <property type="term" value="C:late endosome membrane"/>
    <property type="evidence" value="ECO:0007669"/>
    <property type="project" value="UniProtKB-SubCell"/>
</dbReference>
<accession>A0A8E0VGH1</accession>
<comment type="caution">
    <text evidence="7">The sequence shown here is derived from an EMBL/GenBank/DDBJ whole genome shotgun (WGS) entry which is preliminary data.</text>
</comment>
<keyword evidence="2" id="KW-0479">Metal-binding</keyword>
<keyword evidence="3" id="KW-0863">Zinc-finger</keyword>
<reference evidence="7" key="1">
    <citation type="submission" date="2019-05" db="EMBL/GenBank/DDBJ databases">
        <title>Annotation for the trematode Fasciolopsis buski.</title>
        <authorList>
            <person name="Choi Y.-J."/>
        </authorList>
    </citation>
    <scope>NUCLEOTIDE SEQUENCE</scope>
    <source>
        <strain evidence="7">HT</strain>
        <tissue evidence="7">Whole worm</tissue>
    </source>
</reference>
<dbReference type="PANTHER" id="PTHR23323">
    <property type="entry name" value="VACUOLAR PROTEIN SORTING-ASSOCIATED PROTEIN"/>
    <property type="match status" value="1"/>
</dbReference>
<name>A0A8E0VGH1_9TREM</name>
<dbReference type="InterPro" id="IPR007810">
    <property type="entry name" value="Pep3/Vps18_beta-prop"/>
</dbReference>
<protein>
    <submittedName>
        <fullName evidence="7">Vacuolar protein sorting-associated protein 18</fullName>
    </submittedName>
</protein>
<dbReference type="Proteomes" id="UP000728185">
    <property type="component" value="Unassembled WGS sequence"/>
</dbReference>
<evidence type="ECO:0000256" key="3">
    <source>
        <dbReference type="ARBA" id="ARBA00022771"/>
    </source>
</evidence>
<evidence type="ECO:0000313" key="8">
    <source>
        <dbReference type="Proteomes" id="UP000728185"/>
    </source>
</evidence>
<evidence type="ECO:0000256" key="4">
    <source>
        <dbReference type="ARBA" id="ARBA00022833"/>
    </source>
</evidence>
<proteinExistence type="predicted"/>
<feature type="compositionally biased region" description="Polar residues" evidence="5">
    <location>
        <begin position="21"/>
        <end position="50"/>
    </location>
</feature>
<dbReference type="OrthoDB" id="1845386at2759"/>
<evidence type="ECO:0000259" key="6">
    <source>
        <dbReference type="Pfam" id="PF05131"/>
    </source>
</evidence>
<gene>
    <name evidence="7" type="ORF">FBUS_09673</name>
</gene>
<comment type="subcellular location">
    <subcellularLocation>
        <location evidence="1">Late endosome membrane</location>
        <topology evidence="1">Peripheral membrane protein</topology>
        <orientation evidence="1">Cytoplasmic side</orientation>
    </subcellularLocation>
</comment>
<dbReference type="GO" id="GO:0007032">
    <property type="term" value="P:endosome organization"/>
    <property type="evidence" value="ECO:0007669"/>
    <property type="project" value="TreeGrafter"/>
</dbReference>
<feature type="non-terminal residue" evidence="7">
    <location>
        <position position="1"/>
    </location>
</feature>
<evidence type="ECO:0000256" key="5">
    <source>
        <dbReference type="SAM" id="MobiDB-lite"/>
    </source>
</evidence>
<evidence type="ECO:0000256" key="1">
    <source>
        <dbReference type="ARBA" id="ARBA00004492"/>
    </source>
</evidence>
<dbReference type="GO" id="GO:0030674">
    <property type="term" value="F:protein-macromolecule adaptor activity"/>
    <property type="evidence" value="ECO:0007669"/>
    <property type="project" value="TreeGrafter"/>
</dbReference>
<feature type="domain" description="Pep3/Vps18 beta-propeller" evidence="6">
    <location>
        <begin position="43"/>
        <end position="148"/>
    </location>
</feature>
<dbReference type="GO" id="GO:0007033">
    <property type="term" value="P:vacuole organization"/>
    <property type="evidence" value="ECO:0007669"/>
    <property type="project" value="TreeGrafter"/>
</dbReference>
<feature type="region of interest" description="Disordered" evidence="5">
    <location>
        <begin position="15"/>
        <end position="50"/>
    </location>
</feature>
<sequence length="377" mass="41421">PGVYFGHLKSEQLALPPFSTGPGNSPDSFAVSTGSKDAQNTSGISEQQTVSETQDVFSGRGVNLTRNTKLLPYPLLRLVERPGTPLGICLTAFHVIIAYGDRVKAINLVDDRTVCSLPVLTELGDARALGVCRDPVTETVWIFGSHGLAQIKVNNELCRIWQVYLRRGQFDLARHYCQTANQRDIVNIREAEHCFDQGDFVRSANLFANTSAPFEELALRFSQMSVQKPASLSPVPQGLAILDDHDVLDAILHGVDGAGTARIPKLMSGECQSNLELSIVASAPLKTLISSRLSELVAIRPQTSEDQPDLKSDKSQPKPSKISQLLVLTLWLAELLLSELGYLRESLSKEKDEECQARLQATSNEFRKLFTQPEVLV</sequence>
<organism evidence="7 8">
    <name type="scientific">Fasciolopsis buskii</name>
    <dbReference type="NCBI Taxonomy" id="27845"/>
    <lineage>
        <taxon>Eukaryota</taxon>
        <taxon>Metazoa</taxon>
        <taxon>Spiralia</taxon>
        <taxon>Lophotrochozoa</taxon>
        <taxon>Platyhelminthes</taxon>
        <taxon>Trematoda</taxon>
        <taxon>Digenea</taxon>
        <taxon>Plagiorchiida</taxon>
        <taxon>Echinostomata</taxon>
        <taxon>Echinostomatoidea</taxon>
        <taxon>Fasciolidae</taxon>
        <taxon>Fasciolopsis</taxon>
    </lineage>
</organism>
<dbReference type="PANTHER" id="PTHR23323:SF26">
    <property type="entry name" value="VACUOLAR PROTEIN SORTING-ASSOCIATED PROTEIN 18 HOMOLOG"/>
    <property type="match status" value="1"/>
</dbReference>
<dbReference type="AlphaFoldDB" id="A0A8E0VGH1"/>
<dbReference type="GO" id="GO:0006904">
    <property type="term" value="P:vesicle docking involved in exocytosis"/>
    <property type="evidence" value="ECO:0007669"/>
    <property type="project" value="TreeGrafter"/>
</dbReference>
<dbReference type="GO" id="GO:0008270">
    <property type="term" value="F:zinc ion binding"/>
    <property type="evidence" value="ECO:0007669"/>
    <property type="project" value="UniProtKB-KW"/>
</dbReference>
<dbReference type="Pfam" id="PF05131">
    <property type="entry name" value="Pep3_Vps18"/>
    <property type="match status" value="1"/>
</dbReference>
<evidence type="ECO:0000313" key="7">
    <source>
        <dbReference type="EMBL" id="KAA0192379.1"/>
    </source>
</evidence>
<keyword evidence="4" id="KW-0862">Zinc</keyword>
<dbReference type="GO" id="GO:0048284">
    <property type="term" value="P:organelle fusion"/>
    <property type="evidence" value="ECO:0007669"/>
    <property type="project" value="TreeGrafter"/>
</dbReference>
<dbReference type="EMBL" id="LUCM01005720">
    <property type="protein sequence ID" value="KAA0192379.1"/>
    <property type="molecule type" value="Genomic_DNA"/>
</dbReference>
<dbReference type="GO" id="GO:0030897">
    <property type="term" value="C:HOPS complex"/>
    <property type="evidence" value="ECO:0007669"/>
    <property type="project" value="TreeGrafter"/>
</dbReference>